<accession>A0A4Q1JM49</accession>
<dbReference type="OrthoDB" id="1114686at2"/>
<gene>
    <name evidence="1" type="ORF">EO244_07065</name>
</gene>
<evidence type="ECO:0008006" key="3">
    <source>
        <dbReference type="Google" id="ProtNLM"/>
    </source>
</evidence>
<dbReference type="EMBL" id="SAXA01000005">
    <property type="protein sequence ID" value="RXQ95617.1"/>
    <property type="molecule type" value="Genomic_DNA"/>
</dbReference>
<dbReference type="RefSeq" id="WP_129253956.1">
    <property type="nucleotide sequence ID" value="NZ_SAXA01000005.1"/>
</dbReference>
<protein>
    <recommendedName>
        <fullName evidence="3">Tetratricopeptide repeat protein</fullName>
    </recommendedName>
</protein>
<comment type="caution">
    <text evidence="1">The sequence shown here is derived from an EMBL/GenBank/DDBJ whole genome shotgun (WGS) entry which is preliminary data.</text>
</comment>
<evidence type="ECO:0000313" key="1">
    <source>
        <dbReference type="EMBL" id="RXQ95617.1"/>
    </source>
</evidence>
<dbReference type="SUPFAM" id="SSF48452">
    <property type="entry name" value="TPR-like"/>
    <property type="match status" value="1"/>
</dbReference>
<dbReference type="Proteomes" id="UP000289703">
    <property type="component" value="Unassembled WGS sequence"/>
</dbReference>
<proteinExistence type="predicted"/>
<sequence>MTSENIYKSLVALYNKGITEKDPKIIREFINDNTHMALKGEPRFFLDILQHRAAAFALFGELTEAGQEYEKGYSSCSTSGRWVYGLNWALQYTAEFSINRGKAKLNESLSQALPVLEQAEKDLVFDQYREFYQLGLCNVKAFVLMSLGEKDKALDTYKDCLFTPIPIPAYNDKESLQLLFAHYTKGLAVAIEYKDTELLNNLLKVISLDDALLQNEKNLFKLFYETLVSTFDMRAEFITEFNAMFKIKDSLKTVAPGFARFLSLIGEQDFDKLDVFFKDFN</sequence>
<dbReference type="InterPro" id="IPR011990">
    <property type="entry name" value="TPR-like_helical_dom_sf"/>
</dbReference>
<evidence type="ECO:0000313" key="2">
    <source>
        <dbReference type="Proteomes" id="UP000289703"/>
    </source>
</evidence>
<reference evidence="1 2" key="1">
    <citation type="submission" date="2019-01" db="EMBL/GenBank/DDBJ databases">
        <title>Ancylomarina salipaludis sp. nov., isolated from a salt marsh.</title>
        <authorList>
            <person name="Yoon J.-H."/>
        </authorList>
    </citation>
    <scope>NUCLEOTIDE SEQUENCE [LARGE SCALE GENOMIC DNA]</scope>
    <source>
        <strain evidence="1 2">SHSM-M15</strain>
    </source>
</reference>
<organism evidence="1 2">
    <name type="scientific">Ancylomarina salipaludis</name>
    <dbReference type="NCBI Taxonomy" id="2501299"/>
    <lineage>
        <taxon>Bacteria</taxon>
        <taxon>Pseudomonadati</taxon>
        <taxon>Bacteroidota</taxon>
        <taxon>Bacteroidia</taxon>
        <taxon>Marinilabiliales</taxon>
        <taxon>Marinifilaceae</taxon>
        <taxon>Ancylomarina</taxon>
    </lineage>
</organism>
<dbReference type="AlphaFoldDB" id="A0A4Q1JM49"/>
<keyword evidence="2" id="KW-1185">Reference proteome</keyword>
<name>A0A4Q1JM49_9BACT</name>